<dbReference type="InterPro" id="IPR018253">
    <property type="entry name" value="DnaJ_domain_CS"/>
</dbReference>
<dbReference type="Pfam" id="PF00226">
    <property type="entry name" value="DnaJ"/>
    <property type="match status" value="1"/>
</dbReference>
<gene>
    <name evidence="6" type="ORF">C1SCF055_LOCUS3015</name>
</gene>
<dbReference type="OrthoDB" id="445556at2759"/>
<name>A0A9P1BJP4_9DINO</name>
<feature type="compositionally biased region" description="Low complexity" evidence="4">
    <location>
        <begin position="102"/>
        <end position="111"/>
    </location>
</feature>
<dbReference type="GO" id="GO:0016491">
    <property type="term" value="F:oxidoreductase activity"/>
    <property type="evidence" value="ECO:0007669"/>
    <property type="project" value="UniProtKB-KW"/>
</dbReference>
<dbReference type="Gene3D" id="1.10.287.110">
    <property type="entry name" value="DnaJ domain"/>
    <property type="match status" value="1"/>
</dbReference>
<dbReference type="AlphaFoldDB" id="A0A9P1BJP4"/>
<dbReference type="InterPro" id="IPR004170">
    <property type="entry name" value="WWE_dom"/>
</dbReference>
<keyword evidence="8" id="KW-1185">Reference proteome</keyword>
<feature type="compositionally biased region" description="Low complexity" evidence="4">
    <location>
        <begin position="31"/>
        <end position="48"/>
    </location>
</feature>
<dbReference type="PROSITE" id="PS50076">
    <property type="entry name" value="DNAJ_2"/>
    <property type="match status" value="1"/>
</dbReference>
<dbReference type="SUPFAM" id="SSF51735">
    <property type="entry name" value="NAD(P)-binding Rossmann-fold domains"/>
    <property type="match status" value="1"/>
</dbReference>
<dbReference type="InterPro" id="IPR036291">
    <property type="entry name" value="NAD(P)-bd_dom_sf"/>
</dbReference>
<comment type="similarity">
    <text evidence="1">Belongs to the short-chain dehydrogenases/reductases (SDR) family.</text>
</comment>
<dbReference type="PANTHER" id="PTHR43963">
    <property type="entry name" value="CARBONYL REDUCTASE 1-RELATED"/>
    <property type="match status" value="1"/>
</dbReference>
<feature type="compositionally biased region" description="Low complexity" evidence="4">
    <location>
        <begin position="55"/>
        <end position="68"/>
    </location>
</feature>
<accession>A0A9P1BJP4</accession>
<dbReference type="PRINTS" id="PR00080">
    <property type="entry name" value="SDRFAMILY"/>
</dbReference>
<dbReference type="EMBL" id="CAMXCT030000147">
    <property type="protein sequence ID" value="CAL4761939.1"/>
    <property type="molecule type" value="Genomic_DNA"/>
</dbReference>
<dbReference type="Proteomes" id="UP001152797">
    <property type="component" value="Unassembled WGS sequence"/>
</dbReference>
<dbReference type="Pfam" id="PF00106">
    <property type="entry name" value="adh_short"/>
    <property type="match status" value="2"/>
</dbReference>
<reference evidence="6" key="1">
    <citation type="submission" date="2022-10" db="EMBL/GenBank/DDBJ databases">
        <authorList>
            <person name="Chen Y."/>
            <person name="Dougan E. K."/>
            <person name="Chan C."/>
            <person name="Rhodes N."/>
            <person name="Thang M."/>
        </authorList>
    </citation>
    <scope>NUCLEOTIDE SEQUENCE</scope>
</reference>
<reference evidence="7" key="2">
    <citation type="submission" date="2024-04" db="EMBL/GenBank/DDBJ databases">
        <authorList>
            <person name="Chen Y."/>
            <person name="Shah S."/>
            <person name="Dougan E. K."/>
            <person name="Thang M."/>
            <person name="Chan C."/>
        </authorList>
    </citation>
    <scope>NUCLEOTIDE SEQUENCE [LARGE SCALE GENOMIC DNA]</scope>
</reference>
<dbReference type="PROSITE" id="PS00061">
    <property type="entry name" value="ADH_SHORT"/>
    <property type="match status" value="1"/>
</dbReference>
<sequence>MSLPKRRKLPWARHGESAGESAPLPAPCSPPDSASPEACAAETAASSSGRAPELARTAAETSAPAASARKADEGPSASRMAATGRTAADAEKVPEGGKASHGADGAGRSADGAAGSRAAVVWEFSVKDGFKAFDKECQELVETLHRAFLAGGNRVGHVPMGKQTILVDFIDMKQRLEGGARERSVRRLACAYQRRLRNGDHMVDMYMRIPRDFQVVTGANKGVGFHVARQLQEAGLRVIIACRNELLAKQAAATLGCEYEILDLASDASIDAFAKQMETKYAQLDVLVNNAAIAFKAADPTPFKDQTVPTLAINFFATMRLTDRLLPLLRASAMKGGRPKIVNVASMAGKLRQLSPALQAQFASDTLDRNRLVSLVENFVAAVQSGRHKEMGWSNSNYGMSKLALIAFTRLVAREEPTIQVNACCPGYCRTDMSSNRGGQDPSVGARTVALCALLSPSAPSGAFFENQQISVQDAEAKETAEAKGEATSKAKRMLARAAKRRRTSQPELDYYQILGLRRDAKHQDIIRAYHREAKQTHPDRPGGSKEAFQTLAHAYEVLADDAKRQAYNASIVERGSCDGAAATHDPKPRCERHILAEHPEAFVKLLLSCKMALWARLLRGLTGAQLQKLLDCLHFEENGQRLLTRRQAGVSYSQDLRRPCYLYAGAGNSFWAEVLIHGICFATPRTTSRAVAAYYHSAVVELKRLVQEGISANPFGSLEDAIIRGLSGLDTQGLTCPLLFSVRITSRRFGNKDFRSSTVDDIHVALTMRQESYNAASAKALKKLKEKWAQMAGDGAEKAQGLRQKTASRLAGYILAQQEARKDAPLARVRRSFKQPADVVVQVPFLGHWASTLGLGPDQLRNRLSSLEGQQALKDFFARHPFALEDTKSTKLPREVFGFIGLVDLCQLLVLNKEYCEMGKEQIKTRCQGTFTPSTQDFGNECQHLIEFVNWGFLQQTRLIDLRHLPAEARSDFLWAVLCTLEKLERVLVTHAKKKRKTKKDEGQKETEVEAEAPNSDILAALNMDSAEDVPASDSELEMEEEAEWRRLRTPSPEPRNRSYELPEAFCVKSVLLATEPAAPCLPSQILQSQREMAMPLKDPSSPTLCNVAGSSPSFTSATWRGLGQMPSVGQQAMLVVGLDQSKAKSKGSSSYKDGPFSDTWPPVAASPIASGMTSRKTTASSFTQVEFFPEDVPFYQASMDAVSGIVTITGVETMRPSRGSEGHPHNCQAACKYVRKARGCKDGDNCAHCHLCIWKSSTKQTAKRRCGKVARPLSLPLT</sequence>
<protein>
    <recommendedName>
        <fullName evidence="5">J domain-containing protein</fullName>
    </recommendedName>
</protein>
<dbReference type="SUPFAM" id="SSF46565">
    <property type="entry name" value="Chaperone J-domain"/>
    <property type="match status" value="1"/>
</dbReference>
<evidence type="ECO:0000256" key="2">
    <source>
        <dbReference type="ARBA" id="ARBA00022857"/>
    </source>
</evidence>
<comment type="caution">
    <text evidence="6">The sequence shown here is derived from an EMBL/GenBank/DDBJ whole genome shotgun (WGS) entry which is preliminary data.</text>
</comment>
<evidence type="ECO:0000313" key="7">
    <source>
        <dbReference type="EMBL" id="CAL1128002.1"/>
    </source>
</evidence>
<dbReference type="Gene3D" id="3.40.50.720">
    <property type="entry name" value="NAD(P)-binding Rossmann-like Domain"/>
    <property type="match status" value="1"/>
</dbReference>
<evidence type="ECO:0000313" key="6">
    <source>
        <dbReference type="EMBL" id="CAI3974627.1"/>
    </source>
</evidence>
<dbReference type="PRINTS" id="PR00625">
    <property type="entry name" value="JDOMAIN"/>
</dbReference>
<dbReference type="EMBL" id="CAMXCT010000147">
    <property type="protein sequence ID" value="CAI3974627.1"/>
    <property type="molecule type" value="Genomic_DNA"/>
</dbReference>
<dbReference type="InterPro" id="IPR001623">
    <property type="entry name" value="DnaJ_domain"/>
</dbReference>
<dbReference type="SMART" id="SM00271">
    <property type="entry name" value="DnaJ"/>
    <property type="match status" value="1"/>
</dbReference>
<keyword evidence="2" id="KW-0521">NADP</keyword>
<dbReference type="CDD" id="cd06257">
    <property type="entry name" value="DnaJ"/>
    <property type="match status" value="1"/>
</dbReference>
<feature type="region of interest" description="Disordered" evidence="4">
    <location>
        <begin position="996"/>
        <end position="1059"/>
    </location>
</feature>
<dbReference type="PRINTS" id="PR00081">
    <property type="entry name" value="GDHRDH"/>
</dbReference>
<evidence type="ECO:0000313" key="8">
    <source>
        <dbReference type="Proteomes" id="UP001152797"/>
    </source>
</evidence>
<feature type="compositionally biased region" description="Basic residues" evidence="4">
    <location>
        <begin position="1"/>
        <end position="11"/>
    </location>
</feature>
<feature type="region of interest" description="Disordered" evidence="4">
    <location>
        <begin position="1"/>
        <end position="111"/>
    </location>
</feature>
<keyword evidence="3" id="KW-0560">Oxidoreductase</keyword>
<proteinExistence type="inferred from homology"/>
<evidence type="ECO:0000259" key="5">
    <source>
        <dbReference type="PROSITE" id="PS50076"/>
    </source>
</evidence>
<dbReference type="Pfam" id="PF02825">
    <property type="entry name" value="WWE"/>
    <property type="match status" value="1"/>
</dbReference>
<evidence type="ECO:0000256" key="3">
    <source>
        <dbReference type="ARBA" id="ARBA00023002"/>
    </source>
</evidence>
<evidence type="ECO:0000256" key="1">
    <source>
        <dbReference type="ARBA" id="ARBA00006484"/>
    </source>
</evidence>
<dbReference type="EMBL" id="CAMXCT020000147">
    <property type="protein sequence ID" value="CAL1128002.1"/>
    <property type="molecule type" value="Genomic_DNA"/>
</dbReference>
<dbReference type="InterPro" id="IPR002347">
    <property type="entry name" value="SDR_fam"/>
</dbReference>
<dbReference type="InterPro" id="IPR036869">
    <property type="entry name" value="J_dom_sf"/>
</dbReference>
<dbReference type="InterPro" id="IPR020904">
    <property type="entry name" value="Sc_DH/Rdtase_CS"/>
</dbReference>
<feature type="domain" description="J" evidence="5">
    <location>
        <begin position="510"/>
        <end position="572"/>
    </location>
</feature>
<dbReference type="PROSITE" id="PS00636">
    <property type="entry name" value="DNAJ_1"/>
    <property type="match status" value="1"/>
</dbReference>
<evidence type="ECO:0000256" key="4">
    <source>
        <dbReference type="SAM" id="MobiDB-lite"/>
    </source>
</evidence>
<dbReference type="PANTHER" id="PTHR43963:SF6">
    <property type="entry name" value="CHAIN DEHYDROGENASE FAMILY PROTEIN, PUTATIVE (AFU_ORTHOLOGUE AFUA_3G15350)-RELATED"/>
    <property type="match status" value="1"/>
</dbReference>
<organism evidence="6">
    <name type="scientific">Cladocopium goreaui</name>
    <dbReference type="NCBI Taxonomy" id="2562237"/>
    <lineage>
        <taxon>Eukaryota</taxon>
        <taxon>Sar</taxon>
        <taxon>Alveolata</taxon>
        <taxon>Dinophyceae</taxon>
        <taxon>Suessiales</taxon>
        <taxon>Symbiodiniaceae</taxon>
        <taxon>Cladocopium</taxon>
    </lineage>
</organism>
<feature type="compositionally biased region" description="Basic and acidic residues" evidence="4">
    <location>
        <begin position="1000"/>
        <end position="1009"/>
    </location>
</feature>